<evidence type="ECO:0000313" key="1">
    <source>
        <dbReference type="EMBL" id="GAA0139574.1"/>
    </source>
</evidence>
<organism evidence="1 2">
    <name type="scientific">Lithospermum erythrorhizon</name>
    <name type="common">Purple gromwell</name>
    <name type="synonym">Lithospermum officinale var. erythrorhizon</name>
    <dbReference type="NCBI Taxonomy" id="34254"/>
    <lineage>
        <taxon>Eukaryota</taxon>
        <taxon>Viridiplantae</taxon>
        <taxon>Streptophyta</taxon>
        <taxon>Embryophyta</taxon>
        <taxon>Tracheophyta</taxon>
        <taxon>Spermatophyta</taxon>
        <taxon>Magnoliopsida</taxon>
        <taxon>eudicotyledons</taxon>
        <taxon>Gunneridae</taxon>
        <taxon>Pentapetalae</taxon>
        <taxon>asterids</taxon>
        <taxon>lamiids</taxon>
        <taxon>Boraginales</taxon>
        <taxon>Boraginaceae</taxon>
        <taxon>Boraginoideae</taxon>
        <taxon>Lithospermeae</taxon>
        <taxon>Lithospermum</taxon>
    </lineage>
</organism>
<evidence type="ECO:0000313" key="2">
    <source>
        <dbReference type="Proteomes" id="UP001454036"/>
    </source>
</evidence>
<dbReference type="Proteomes" id="UP001454036">
    <property type="component" value="Unassembled WGS sequence"/>
</dbReference>
<gene>
    <name evidence="1" type="ORF">LIER_01091</name>
</gene>
<dbReference type="EMBL" id="BAABME010000100">
    <property type="protein sequence ID" value="GAA0139574.1"/>
    <property type="molecule type" value="Genomic_DNA"/>
</dbReference>
<sequence length="163" mass="18787">MKSTDSWSWRKLINNNKDIRRYICNNIGNGRDTNFLYDSWHKLEILSEQLTCDAKKKLRITEEANIAEVIGAEKWPKGRHFTQEIQNLVQELQEIIFKMKLNGRDMVVLVRHQMSGGVYVLGKPYQSGPICPGSRDISLGMDLFFGCCVRGSSPPRIDLLRWA</sequence>
<reference evidence="1 2" key="1">
    <citation type="submission" date="2024-01" db="EMBL/GenBank/DDBJ databases">
        <title>The complete chloroplast genome sequence of Lithospermum erythrorhizon: insights into the phylogenetic relationship among Boraginaceae species and the maternal lineages of purple gromwells.</title>
        <authorList>
            <person name="Okada T."/>
            <person name="Watanabe K."/>
        </authorList>
    </citation>
    <scope>NUCLEOTIDE SEQUENCE [LARGE SCALE GENOMIC DNA]</scope>
</reference>
<dbReference type="AlphaFoldDB" id="A0AAV3NJL9"/>
<proteinExistence type="predicted"/>
<protein>
    <submittedName>
        <fullName evidence="1">Uncharacterized protein</fullName>
    </submittedName>
</protein>
<accession>A0AAV3NJL9</accession>
<name>A0AAV3NJL9_LITER</name>
<comment type="caution">
    <text evidence="1">The sequence shown here is derived from an EMBL/GenBank/DDBJ whole genome shotgun (WGS) entry which is preliminary data.</text>
</comment>
<keyword evidence="2" id="KW-1185">Reference proteome</keyword>